<dbReference type="GO" id="GO:0032434">
    <property type="term" value="P:regulation of proteasomal ubiquitin-dependent protein catabolic process"/>
    <property type="evidence" value="ECO:0007669"/>
    <property type="project" value="TreeGrafter"/>
</dbReference>
<proteinExistence type="inferred from homology"/>
<feature type="region of interest" description="Disordered" evidence="4">
    <location>
        <begin position="651"/>
        <end position="677"/>
    </location>
</feature>
<evidence type="ECO:0000256" key="3">
    <source>
        <dbReference type="ARBA" id="ARBA00022786"/>
    </source>
</evidence>
<dbReference type="AlphaFoldDB" id="A0AAW1Q5N1"/>
<evidence type="ECO:0000256" key="2">
    <source>
        <dbReference type="ARBA" id="ARBA00022679"/>
    </source>
</evidence>
<dbReference type="SUPFAM" id="SSF63748">
    <property type="entry name" value="Tudor/PWWP/MBT"/>
    <property type="match status" value="1"/>
</dbReference>
<dbReference type="Pfam" id="PF23659">
    <property type="entry name" value="UFL1"/>
    <property type="match status" value="1"/>
</dbReference>
<name>A0AAW1Q5N1_9CHLO</name>
<keyword evidence="7" id="KW-1185">Reference proteome</keyword>
<evidence type="ECO:0000256" key="4">
    <source>
        <dbReference type="SAM" id="MobiDB-lite"/>
    </source>
</evidence>
<dbReference type="GO" id="GO:0061666">
    <property type="term" value="F:UFM1 ligase activity"/>
    <property type="evidence" value="ECO:0007669"/>
    <property type="project" value="InterPro"/>
</dbReference>
<dbReference type="InterPro" id="IPR002999">
    <property type="entry name" value="Tudor"/>
</dbReference>
<sequence>MDEFSLDDLQAALQSAQEEKSTVRLSERNVVELVSKLKGLGLLGDDLLHSINGREYLTAAHLCGEIKDAVAQAGGRIPLVDLPAQLGVDLVHCERQADVIVRKSNGGVLLEQGELITLAYFDGLAAEANEMLQEAGVIPLGDLARRFNLGADLLMSAIAPRMGTVIHGRLEGQLLYTSAYIARIKAKVRGALRAASAPVTIPNMLRELDLENLSTGSTTISAIVVELLAAGSIKGQLRGGGTTWTPAIYALSQQGAVRSFYQQNGYIGYDTVAKLGISSGRSYLETAFPDGLALDTAFVSADLLHSLEAASEDALASATFCDVGPLLPSVLTPTDVTTLLQKCSTVQTAEKAKSGPGAGSLLAGTCLVSAALLEQNSQGGGPEAASAAKLSIDALGEQILEWYPDMEEAGHRGRLAQAIASQLRPAAVAEYEKALAAVFVAGAEARRRQREALSRSLDDAYQRWQLYGHGAELLGQDEATSATLARHLIRSVGQEAVDCLLRYQQVDVQKDAGQEPADAPSSKEAATAPLTAAERSALINQLPKDTQQSSSAAVDKLNGGSTTEFQEALEHAAEDAGLRLRRLDKKAERGLVHAHRKALEAQLEAAIEPASALSLVVPMLFAKVHGSELGAPPLCDNNMFSIGRLLNFRGSKPASTAEPQKKQPGRRPTKPGGCVVGAKLLTNEPQSLVGKYVRVWDNELERYELAEVVQLTEKEVSDAEDSGIESGSGSDSDQEDEEEEVQLQRRKAGRAPTKAGGCAEGAKLSSQELVGRRVAVYWASDRRYYTGTVAVYNGKKKRHVIQYDDGDQEKLDMSTEIWRLEGLALGLGIVFAPSRRGVWHAS</sequence>
<keyword evidence="2" id="KW-0808">Transferase</keyword>
<dbReference type="Pfam" id="PF25041">
    <property type="entry name" value="UFL1_C"/>
    <property type="match status" value="1"/>
</dbReference>
<gene>
    <name evidence="6" type="ORF">WJX72_011062</name>
</gene>
<reference evidence="6 7" key="1">
    <citation type="journal article" date="2024" name="Nat. Commun.">
        <title>Phylogenomics reveals the evolutionary origins of lichenization in chlorophyte algae.</title>
        <authorList>
            <person name="Puginier C."/>
            <person name="Libourel C."/>
            <person name="Otte J."/>
            <person name="Skaloud P."/>
            <person name="Haon M."/>
            <person name="Grisel S."/>
            <person name="Petersen M."/>
            <person name="Berrin J.G."/>
            <person name="Delaux P.M."/>
            <person name="Dal Grande F."/>
            <person name="Keller J."/>
        </authorList>
    </citation>
    <scope>NUCLEOTIDE SEQUENCE [LARGE SCALE GENOMIC DNA]</scope>
    <source>
        <strain evidence="6 7">SAG 2043</strain>
    </source>
</reference>
<evidence type="ECO:0000313" key="7">
    <source>
        <dbReference type="Proteomes" id="UP001489004"/>
    </source>
</evidence>
<protein>
    <recommendedName>
        <fullName evidence="5">Tudor domain-containing protein</fullName>
    </recommendedName>
</protein>
<feature type="compositionally biased region" description="Acidic residues" evidence="4">
    <location>
        <begin position="732"/>
        <end position="741"/>
    </location>
</feature>
<dbReference type="InterPro" id="IPR047365">
    <property type="entry name" value="Tudor_AtPTM-like"/>
</dbReference>
<dbReference type="CDD" id="cd20404">
    <property type="entry name" value="Tudor_Agenet_AtEML-like"/>
    <property type="match status" value="1"/>
</dbReference>
<evidence type="ECO:0000313" key="6">
    <source>
        <dbReference type="EMBL" id="KAK9817206.1"/>
    </source>
</evidence>
<dbReference type="InterPro" id="IPR056579">
    <property type="entry name" value="Ufl1_N"/>
</dbReference>
<dbReference type="Pfam" id="PF09743">
    <property type="entry name" value="E3_UFM1_ligase"/>
    <property type="match status" value="1"/>
</dbReference>
<dbReference type="Gene3D" id="2.30.30.140">
    <property type="match status" value="1"/>
</dbReference>
<dbReference type="InterPro" id="IPR018611">
    <property type="entry name" value="Ufl1"/>
</dbReference>
<organism evidence="6 7">
    <name type="scientific">[Myrmecia] bisecta</name>
    <dbReference type="NCBI Taxonomy" id="41462"/>
    <lineage>
        <taxon>Eukaryota</taxon>
        <taxon>Viridiplantae</taxon>
        <taxon>Chlorophyta</taxon>
        <taxon>core chlorophytes</taxon>
        <taxon>Trebouxiophyceae</taxon>
        <taxon>Trebouxiales</taxon>
        <taxon>Trebouxiaceae</taxon>
        <taxon>Myrmecia</taxon>
    </lineage>
</organism>
<keyword evidence="3" id="KW-0833">Ubl conjugation pathway</keyword>
<feature type="domain" description="Tudor" evidence="5">
    <location>
        <begin position="766"/>
        <end position="825"/>
    </location>
</feature>
<dbReference type="EMBL" id="JALJOR010000005">
    <property type="protein sequence ID" value="KAK9817206.1"/>
    <property type="molecule type" value="Genomic_DNA"/>
</dbReference>
<accession>A0AAW1Q5N1</accession>
<dbReference type="Pfam" id="PF25870">
    <property type="entry name" value="WHD_UFL1_5th"/>
    <property type="match status" value="1"/>
</dbReference>
<dbReference type="Pfam" id="PF21743">
    <property type="entry name" value="PTM_DIR17_Tudor"/>
    <property type="match status" value="1"/>
</dbReference>
<dbReference type="PANTHER" id="PTHR31057">
    <property type="entry name" value="E3 UFM1-PROTEIN LIGASE 1"/>
    <property type="match status" value="1"/>
</dbReference>
<dbReference type="InterPro" id="IPR056761">
    <property type="entry name" value="Ufl1-like_C"/>
</dbReference>
<feature type="region of interest" description="Disordered" evidence="4">
    <location>
        <begin position="714"/>
        <end position="762"/>
    </location>
</feature>
<evidence type="ECO:0000259" key="5">
    <source>
        <dbReference type="SMART" id="SM00333"/>
    </source>
</evidence>
<dbReference type="InterPro" id="IPR056580">
    <property type="entry name" value="Ufl1_dom"/>
</dbReference>
<dbReference type="Proteomes" id="UP001489004">
    <property type="component" value="Unassembled WGS sequence"/>
</dbReference>
<dbReference type="GO" id="GO:1990592">
    <property type="term" value="P:protein K69-linked ufmylation"/>
    <property type="evidence" value="ECO:0007669"/>
    <property type="project" value="TreeGrafter"/>
</dbReference>
<dbReference type="PANTHER" id="PTHR31057:SF0">
    <property type="entry name" value="E3 UFM1-PROTEIN LIGASE 1"/>
    <property type="match status" value="1"/>
</dbReference>
<dbReference type="GO" id="GO:0005789">
    <property type="term" value="C:endoplasmic reticulum membrane"/>
    <property type="evidence" value="ECO:0007669"/>
    <property type="project" value="TreeGrafter"/>
</dbReference>
<dbReference type="GO" id="GO:0034976">
    <property type="term" value="P:response to endoplasmic reticulum stress"/>
    <property type="evidence" value="ECO:0007669"/>
    <property type="project" value="TreeGrafter"/>
</dbReference>
<dbReference type="SMART" id="SM00333">
    <property type="entry name" value="TUDOR"/>
    <property type="match status" value="1"/>
</dbReference>
<comment type="caution">
    <text evidence="6">The sequence shown here is derived from an EMBL/GenBank/DDBJ whole genome shotgun (WGS) entry which is preliminary data.</text>
</comment>
<evidence type="ECO:0000256" key="1">
    <source>
        <dbReference type="ARBA" id="ARBA00010789"/>
    </source>
</evidence>
<comment type="similarity">
    <text evidence="1">Belongs to the UFL1 family.</text>
</comment>